<keyword evidence="2" id="KW-1185">Reference proteome</keyword>
<accession>A0A7G6E7N9</accession>
<dbReference type="OrthoDB" id="2375806at2"/>
<dbReference type="Proteomes" id="UP000515847">
    <property type="component" value="Chromosome"/>
</dbReference>
<evidence type="ECO:0000313" key="2">
    <source>
        <dbReference type="Proteomes" id="UP000515847"/>
    </source>
</evidence>
<organism evidence="1 2">
    <name type="scientific">Thermanaerosceptrum fracticalcis</name>
    <dbReference type="NCBI Taxonomy" id="1712410"/>
    <lineage>
        <taxon>Bacteria</taxon>
        <taxon>Bacillati</taxon>
        <taxon>Bacillota</taxon>
        <taxon>Clostridia</taxon>
        <taxon>Eubacteriales</taxon>
        <taxon>Peptococcaceae</taxon>
        <taxon>Thermanaerosceptrum</taxon>
    </lineage>
</organism>
<reference evidence="1 2" key="1">
    <citation type="journal article" date="2019" name="Front. Microbiol.">
        <title>Thermoanaerosceptrum fracticalcis gen. nov. sp. nov., a Novel Fumarate-Fermenting Microorganism From a Deep Fractured Carbonate Aquifer of the US Great Basin.</title>
        <authorList>
            <person name="Hamilton-Brehm S.D."/>
            <person name="Stewart L.E."/>
            <person name="Zavarin M."/>
            <person name="Caldwell M."/>
            <person name="Lawson P.A."/>
            <person name="Onstott T.C."/>
            <person name="Grzymski J."/>
            <person name="Neveux I."/>
            <person name="Lollar B.S."/>
            <person name="Russell C.E."/>
            <person name="Moser D.P."/>
        </authorList>
    </citation>
    <scope>NUCLEOTIDE SEQUENCE [LARGE SCALE GENOMIC DNA]</scope>
    <source>
        <strain evidence="1 2">DRI-13</strain>
    </source>
</reference>
<gene>
    <name evidence="1" type="ORF">BR63_18565</name>
</gene>
<sequence length="123" mass="13165">MADKNILAYFKSPDQAQEAAAKLRDLGVIDLQIDRYRKYPGDGVSQFMNPITGQIESLADLTLGLEDSGPDSRVLLDADVTASGFSDGGNEVVTGHDILLTAVVDEAKHHQALDLLREAGALV</sequence>
<proteinExistence type="predicted"/>
<dbReference type="EMBL" id="CP045798">
    <property type="protein sequence ID" value="QNB48093.1"/>
    <property type="molecule type" value="Genomic_DNA"/>
</dbReference>
<evidence type="ECO:0000313" key="1">
    <source>
        <dbReference type="EMBL" id="QNB48093.1"/>
    </source>
</evidence>
<name>A0A7G6E7N9_THEFR</name>
<protein>
    <submittedName>
        <fullName evidence="1">Uncharacterized protein</fullName>
    </submittedName>
</protein>
<dbReference type="RefSeq" id="WP_034420726.1">
    <property type="nucleotide sequence ID" value="NZ_CP045798.1"/>
</dbReference>
<dbReference type="AlphaFoldDB" id="A0A7G6E7N9"/>
<dbReference type="KEGG" id="tfr:BR63_18565"/>